<dbReference type="AlphaFoldDB" id="A0A8S1GVJ4"/>
<name>A0A8S1GVJ4_9PELO</name>
<gene>
    <name evidence="1" type="ORF">CAUJ_LOCUS3218</name>
</gene>
<protein>
    <submittedName>
        <fullName evidence="1">Uncharacterized protein</fullName>
    </submittedName>
</protein>
<dbReference type="EMBL" id="CAJGYM010000006">
    <property type="protein sequence ID" value="CAD6187299.1"/>
    <property type="molecule type" value="Genomic_DNA"/>
</dbReference>
<reference evidence="1" key="1">
    <citation type="submission" date="2020-10" db="EMBL/GenBank/DDBJ databases">
        <authorList>
            <person name="Kikuchi T."/>
        </authorList>
    </citation>
    <scope>NUCLEOTIDE SEQUENCE</scope>
    <source>
        <strain evidence="1">NKZ352</strain>
    </source>
</reference>
<proteinExistence type="predicted"/>
<keyword evidence="2" id="KW-1185">Reference proteome</keyword>
<evidence type="ECO:0000313" key="2">
    <source>
        <dbReference type="Proteomes" id="UP000835052"/>
    </source>
</evidence>
<dbReference type="Proteomes" id="UP000835052">
    <property type="component" value="Unassembled WGS sequence"/>
</dbReference>
<organism evidence="1 2">
    <name type="scientific">Caenorhabditis auriculariae</name>
    <dbReference type="NCBI Taxonomy" id="2777116"/>
    <lineage>
        <taxon>Eukaryota</taxon>
        <taxon>Metazoa</taxon>
        <taxon>Ecdysozoa</taxon>
        <taxon>Nematoda</taxon>
        <taxon>Chromadorea</taxon>
        <taxon>Rhabditida</taxon>
        <taxon>Rhabditina</taxon>
        <taxon>Rhabditomorpha</taxon>
        <taxon>Rhabditoidea</taxon>
        <taxon>Rhabditidae</taxon>
        <taxon>Peloderinae</taxon>
        <taxon>Caenorhabditis</taxon>
    </lineage>
</organism>
<comment type="caution">
    <text evidence="1">The sequence shown here is derived from an EMBL/GenBank/DDBJ whole genome shotgun (WGS) entry which is preliminary data.</text>
</comment>
<sequence>MVDWRRGSVTASAASAPARMALLLRGSHQARDCAGLRVAGFINPLTLSPRLPDACFGCSNGEGWVESEGAARRLFRLDWRWCWLDRRRSKVEASGEGLCEATEAQALSIRLRGCLAPDAYDLASLMAFGGVWRMTVRCVIGLRPQQKSQEIF</sequence>
<evidence type="ECO:0000313" key="1">
    <source>
        <dbReference type="EMBL" id="CAD6187299.1"/>
    </source>
</evidence>
<accession>A0A8S1GVJ4</accession>